<evidence type="ECO:0000313" key="1">
    <source>
        <dbReference type="EMBL" id="KAJ7013021.1"/>
    </source>
</evidence>
<protein>
    <submittedName>
        <fullName evidence="1">Uncharacterized protein</fullName>
    </submittedName>
</protein>
<comment type="caution">
    <text evidence="1">The sequence shown here is derived from an EMBL/GenBank/DDBJ whole genome shotgun (WGS) entry which is preliminary data.</text>
</comment>
<accession>A0AAD6RQ30</accession>
<sequence length="147" mass="16516">MIFEENYPMLFSSNPISDFICEKTVAAPSKQEAENAREPGGNSISMETSRSIEILNAIAPLPFSFFPLKSFCSTYHSSRSISTTLFHYLNASLLLALVRELEEASRQLSYEQLQFPSETCEHGTEDILLGFGKPLFVGETIGEVWFF</sequence>
<dbReference type="AlphaFoldDB" id="A0AAD6RQ30"/>
<keyword evidence="2" id="KW-1185">Reference proteome</keyword>
<proteinExistence type="predicted"/>
<evidence type="ECO:0000313" key="2">
    <source>
        <dbReference type="Proteomes" id="UP001164929"/>
    </source>
</evidence>
<reference evidence="1 2" key="1">
    <citation type="journal article" date="2023" name="Mol. Ecol. Resour.">
        <title>Chromosome-level genome assembly of a triploid poplar Populus alba 'Berolinensis'.</title>
        <authorList>
            <person name="Chen S."/>
            <person name="Yu Y."/>
            <person name="Wang X."/>
            <person name="Wang S."/>
            <person name="Zhang T."/>
            <person name="Zhou Y."/>
            <person name="He R."/>
            <person name="Meng N."/>
            <person name="Wang Y."/>
            <person name="Liu W."/>
            <person name="Liu Z."/>
            <person name="Liu J."/>
            <person name="Guo Q."/>
            <person name="Huang H."/>
            <person name="Sederoff R.R."/>
            <person name="Wang G."/>
            <person name="Qu G."/>
            <person name="Chen S."/>
        </authorList>
    </citation>
    <scope>NUCLEOTIDE SEQUENCE [LARGE SCALE GENOMIC DNA]</scope>
    <source>
        <strain evidence="1">SC-2020</strain>
    </source>
</reference>
<gene>
    <name evidence="1" type="ORF">NC653_002904</name>
</gene>
<organism evidence="1 2">
    <name type="scientific">Populus alba x Populus x berolinensis</name>
    <dbReference type="NCBI Taxonomy" id="444605"/>
    <lineage>
        <taxon>Eukaryota</taxon>
        <taxon>Viridiplantae</taxon>
        <taxon>Streptophyta</taxon>
        <taxon>Embryophyta</taxon>
        <taxon>Tracheophyta</taxon>
        <taxon>Spermatophyta</taxon>
        <taxon>Magnoliopsida</taxon>
        <taxon>eudicotyledons</taxon>
        <taxon>Gunneridae</taxon>
        <taxon>Pentapetalae</taxon>
        <taxon>rosids</taxon>
        <taxon>fabids</taxon>
        <taxon>Malpighiales</taxon>
        <taxon>Salicaceae</taxon>
        <taxon>Saliceae</taxon>
        <taxon>Populus</taxon>
    </lineage>
</organism>
<name>A0AAD6RQ30_9ROSI</name>
<dbReference type="EMBL" id="JAQIZT010000001">
    <property type="protein sequence ID" value="KAJ7013021.1"/>
    <property type="molecule type" value="Genomic_DNA"/>
</dbReference>
<dbReference type="Proteomes" id="UP001164929">
    <property type="component" value="Chromosome 1"/>
</dbReference>